<dbReference type="RefSeq" id="WP_303301171.1">
    <property type="nucleotide sequence ID" value="NZ_BAABDA010000051.1"/>
</dbReference>
<name>A0ABT8WLJ5_9FLAO</name>
<reference evidence="1" key="1">
    <citation type="submission" date="2023-07" db="EMBL/GenBank/DDBJ databases">
        <title>Two novel species in the genus Flavivirga.</title>
        <authorList>
            <person name="Kwon K."/>
        </authorList>
    </citation>
    <scope>NUCLEOTIDE SEQUENCE</scope>
    <source>
        <strain evidence="1">KACC 14158</strain>
    </source>
</reference>
<sequence length="529" mass="58735">MTLNPITQKNILFTVFFLPLLFVIALFTSCDSDESNSPDSDTTLNDSEGVFPLPSGYFIPAKMPMHVVYPRPDSETQTHARHRWMHSKMTYEIPIGVQGGAWPFKYEIITAPDGASIGQLYGSQDYGVLKIQTIASGSHNIAIRVTDQEMNTVDISWTATVDDSKFTFIQEGYTGTKVGTIDQPLGTWNDWYKNDADDASYANQILVFRGGNYTLTGDTSQNGNVEINSGTKTPSIIAYPDEIPIIDCNTAKIFTRNGTSANDIFISGILWKNARPDLANSHFFWTTAETNRITFWNNTFDTIEPGTTGNDNPSCVFIPGTSNKQYVLYKHNTHKNINTGGANGSYIDIYKASYVLVEENTATDSDNGYGLWMKGTIAYVSVRANDINSDGGITVGYGIAAGTTPPHDHEICWNRVIQNSTNRNTLLFAGSNFYIGKTFNSFIYRNTFVNNATWVRFRGNEDFEVYGNVVVMNANSLSKWDTSIMDENIEGNLTATTDSNEITDSEGLLIDASKTEYLGKRGFEVFDPR</sequence>
<evidence type="ECO:0000313" key="1">
    <source>
        <dbReference type="EMBL" id="MDO5974031.1"/>
    </source>
</evidence>
<comment type="caution">
    <text evidence="1">The sequence shown here is derived from an EMBL/GenBank/DDBJ whole genome shotgun (WGS) entry which is preliminary data.</text>
</comment>
<dbReference type="Proteomes" id="UP001176806">
    <property type="component" value="Unassembled WGS sequence"/>
</dbReference>
<accession>A0ABT8WLJ5</accession>
<dbReference type="InterPro" id="IPR011050">
    <property type="entry name" value="Pectin_lyase_fold/virulence"/>
</dbReference>
<dbReference type="SUPFAM" id="SSF51126">
    <property type="entry name" value="Pectin lyase-like"/>
    <property type="match status" value="1"/>
</dbReference>
<protein>
    <recommendedName>
        <fullName evidence="3">Parallel beta helix pectate lyase-like protein</fullName>
    </recommendedName>
</protein>
<organism evidence="1 2">
    <name type="scientific">Flavivirga jejuensis</name>
    <dbReference type="NCBI Taxonomy" id="870487"/>
    <lineage>
        <taxon>Bacteria</taxon>
        <taxon>Pseudomonadati</taxon>
        <taxon>Bacteroidota</taxon>
        <taxon>Flavobacteriia</taxon>
        <taxon>Flavobacteriales</taxon>
        <taxon>Flavobacteriaceae</taxon>
        <taxon>Flavivirga</taxon>
    </lineage>
</organism>
<evidence type="ECO:0000313" key="2">
    <source>
        <dbReference type="Proteomes" id="UP001176806"/>
    </source>
</evidence>
<evidence type="ECO:0008006" key="3">
    <source>
        <dbReference type="Google" id="ProtNLM"/>
    </source>
</evidence>
<keyword evidence="2" id="KW-1185">Reference proteome</keyword>
<gene>
    <name evidence="1" type="ORF">Q4Q40_07525</name>
</gene>
<proteinExistence type="predicted"/>
<dbReference type="EMBL" id="JAUOEL010000002">
    <property type="protein sequence ID" value="MDO5974031.1"/>
    <property type="molecule type" value="Genomic_DNA"/>
</dbReference>